<reference evidence="2 3" key="1">
    <citation type="journal article" date="2014" name="BMC Genomics">
        <title>Genome sequencing of four Aureobasidium pullulans varieties: biotechnological potential, stress tolerance, and description of new species.</title>
        <authorList>
            <person name="Gostin Ar C."/>
            <person name="Ohm R.A."/>
            <person name="Kogej T."/>
            <person name="Sonjak S."/>
            <person name="Turk M."/>
            <person name="Zajc J."/>
            <person name="Zalar P."/>
            <person name="Grube M."/>
            <person name="Sun H."/>
            <person name="Han J."/>
            <person name="Sharma A."/>
            <person name="Chiniquy J."/>
            <person name="Ngan C.Y."/>
            <person name="Lipzen A."/>
            <person name="Barry K."/>
            <person name="Grigoriev I.V."/>
            <person name="Gunde-Cimerman N."/>
        </authorList>
    </citation>
    <scope>NUCLEOTIDE SEQUENCE [LARGE SCALE GENOMIC DNA]</scope>
    <source>
        <strain evidence="2 3">EXF-2481</strain>
    </source>
</reference>
<dbReference type="InterPro" id="IPR036259">
    <property type="entry name" value="MFS_trans_sf"/>
</dbReference>
<dbReference type="AlphaFoldDB" id="A0A074XYQ9"/>
<dbReference type="PANTHER" id="PTHR11360">
    <property type="entry name" value="MONOCARBOXYLATE TRANSPORTER"/>
    <property type="match status" value="1"/>
</dbReference>
<keyword evidence="1" id="KW-1133">Transmembrane helix</keyword>
<dbReference type="Gene3D" id="1.20.1250.20">
    <property type="entry name" value="MFS general substrate transporter like domains"/>
    <property type="match status" value="1"/>
</dbReference>
<accession>A0A074XYQ9</accession>
<dbReference type="Proteomes" id="UP000030641">
    <property type="component" value="Unassembled WGS sequence"/>
</dbReference>
<feature type="transmembrane region" description="Helical" evidence="1">
    <location>
        <begin position="77"/>
        <end position="99"/>
    </location>
</feature>
<feature type="transmembrane region" description="Helical" evidence="1">
    <location>
        <begin position="21"/>
        <end position="44"/>
    </location>
</feature>
<protein>
    <recommendedName>
        <fullName evidence="4">Major facilitator superfamily (MFS) profile domain-containing protein</fullName>
    </recommendedName>
</protein>
<dbReference type="OMA" id="RYEFTFY"/>
<evidence type="ECO:0000313" key="3">
    <source>
        <dbReference type="Proteomes" id="UP000030641"/>
    </source>
</evidence>
<evidence type="ECO:0000313" key="2">
    <source>
        <dbReference type="EMBL" id="KEQ90663.1"/>
    </source>
</evidence>
<keyword evidence="1" id="KW-0812">Transmembrane</keyword>
<dbReference type="HOGENOM" id="CLU_1677521_0_0_1"/>
<dbReference type="RefSeq" id="XP_013339138.1">
    <property type="nucleotide sequence ID" value="XM_013483684.1"/>
</dbReference>
<organism evidence="2 3">
    <name type="scientific">Aureobasidium subglaciale (strain EXF-2481)</name>
    <name type="common">Aureobasidium pullulans var. subglaciale</name>
    <dbReference type="NCBI Taxonomy" id="1043005"/>
    <lineage>
        <taxon>Eukaryota</taxon>
        <taxon>Fungi</taxon>
        <taxon>Dikarya</taxon>
        <taxon>Ascomycota</taxon>
        <taxon>Pezizomycotina</taxon>
        <taxon>Dothideomycetes</taxon>
        <taxon>Dothideomycetidae</taxon>
        <taxon>Dothideales</taxon>
        <taxon>Saccotheciaceae</taxon>
        <taxon>Aureobasidium</taxon>
    </lineage>
</organism>
<feature type="transmembrane region" description="Helical" evidence="1">
    <location>
        <begin position="129"/>
        <end position="150"/>
    </location>
</feature>
<dbReference type="SUPFAM" id="SSF103473">
    <property type="entry name" value="MFS general substrate transporter"/>
    <property type="match status" value="1"/>
</dbReference>
<dbReference type="PANTHER" id="PTHR11360:SF177">
    <property type="entry name" value="RIBOFLAVIN TRANSPORTER MCH5"/>
    <property type="match status" value="1"/>
</dbReference>
<dbReference type="InterPro" id="IPR050327">
    <property type="entry name" value="Proton-linked_MCT"/>
</dbReference>
<dbReference type="EMBL" id="KL584787">
    <property type="protein sequence ID" value="KEQ90663.1"/>
    <property type="molecule type" value="Genomic_DNA"/>
</dbReference>
<sequence length="157" mass="16510">MWTPYFYLADYSLANGMSSKLAGYLFVFLNTGSLVGRIAGGFLADHLGQFNVITTACYCSAILLFSWLAITSTGGLIVLALLFGASSGIIIALMMSTIAHMADHPSKGLAGTPITGAIFDKGTDYSRGIIFSAAVMMVGAILTSVARYTFAKDKVVA</sequence>
<feature type="transmembrane region" description="Helical" evidence="1">
    <location>
        <begin position="50"/>
        <end position="70"/>
    </location>
</feature>
<name>A0A074XYQ9_AURSE</name>
<evidence type="ECO:0008006" key="4">
    <source>
        <dbReference type="Google" id="ProtNLM"/>
    </source>
</evidence>
<dbReference type="OrthoDB" id="5667at2759"/>
<gene>
    <name evidence="2" type="ORF">AUEXF2481DRAFT_33753</name>
</gene>
<evidence type="ECO:0000256" key="1">
    <source>
        <dbReference type="SAM" id="Phobius"/>
    </source>
</evidence>
<dbReference type="GeneID" id="25364929"/>
<dbReference type="InParanoid" id="A0A074XYQ9"/>
<keyword evidence="1" id="KW-0472">Membrane</keyword>
<keyword evidence="3" id="KW-1185">Reference proteome</keyword>
<proteinExistence type="predicted"/>